<sequence>MHFADIDKTNALTPQMRACIHLFGHAANGLDMIPLASFEGMFPESFADVKSPLQKRIPNARTYKLARREVLQILVQNGYREDPWEKLRILIRAAGLKEKLEHNWSRLKKHAIAAGLTPADVTAEWVWSLDAESAAGSHRGFLRLGVVAFDALFDIPAVVDSGLLPPKRIGFPPVYLSSGELKATLPPQLAQITKDATTSHRSALNTIWRAIIASDLQFSEDPSPEELLAAQAEIAQLPRESVSVSETSWIIYQRNFRAALRKAVRQYGMESVV</sequence>
<accession>A0A1I2FKS1</accession>
<organism evidence="1 2">
    <name type="scientific">Sulfitobacter brevis</name>
    <dbReference type="NCBI Taxonomy" id="74348"/>
    <lineage>
        <taxon>Bacteria</taxon>
        <taxon>Pseudomonadati</taxon>
        <taxon>Pseudomonadota</taxon>
        <taxon>Alphaproteobacteria</taxon>
        <taxon>Rhodobacterales</taxon>
        <taxon>Roseobacteraceae</taxon>
        <taxon>Sulfitobacter</taxon>
    </lineage>
</organism>
<proteinExistence type="predicted"/>
<dbReference type="EMBL" id="FOMW01000016">
    <property type="protein sequence ID" value="SFF06074.1"/>
    <property type="molecule type" value="Genomic_DNA"/>
</dbReference>
<dbReference type="Proteomes" id="UP000198977">
    <property type="component" value="Unassembled WGS sequence"/>
</dbReference>
<gene>
    <name evidence="1" type="ORF">SAMN04488523_11648</name>
</gene>
<dbReference type="STRING" id="74348.SAMN04488523_11648"/>
<evidence type="ECO:0000313" key="1">
    <source>
        <dbReference type="EMBL" id="SFF06074.1"/>
    </source>
</evidence>
<reference evidence="1 2" key="1">
    <citation type="submission" date="2016-10" db="EMBL/GenBank/DDBJ databases">
        <authorList>
            <person name="de Groot N.N."/>
        </authorList>
    </citation>
    <scope>NUCLEOTIDE SEQUENCE [LARGE SCALE GENOMIC DNA]</scope>
    <source>
        <strain evidence="1 2">DSM 11443</strain>
    </source>
</reference>
<evidence type="ECO:0000313" key="2">
    <source>
        <dbReference type="Proteomes" id="UP000198977"/>
    </source>
</evidence>
<dbReference type="RefSeq" id="WP_093925163.1">
    <property type="nucleotide sequence ID" value="NZ_FOMW01000016.1"/>
</dbReference>
<name>A0A1I2FKS1_9RHOB</name>
<dbReference type="OrthoDB" id="7848073at2"/>
<keyword evidence="2" id="KW-1185">Reference proteome</keyword>
<dbReference type="AlphaFoldDB" id="A0A1I2FKS1"/>
<protein>
    <submittedName>
        <fullName evidence="1">Uncharacterized protein</fullName>
    </submittedName>
</protein>